<dbReference type="RefSeq" id="WP_048888295.1">
    <property type="nucleotide sequence ID" value="NZ_LFEJ01000018.1"/>
</dbReference>
<proteinExistence type="predicted"/>
<protein>
    <submittedName>
        <fullName evidence="1">Uncharacterized protein</fullName>
    </submittedName>
</protein>
<dbReference type="EMBL" id="LFEJ01000018">
    <property type="protein sequence ID" value="KMV33938.1"/>
    <property type="molecule type" value="Genomic_DNA"/>
</dbReference>
<keyword evidence="2" id="KW-1185">Reference proteome</keyword>
<reference evidence="1 2" key="1">
    <citation type="submission" date="2015-06" db="EMBL/GenBank/DDBJ databases">
        <title>Genome sequencing of Cronobacter sp. strain DJ34 isolated from petroleum contaminated sludge of Duliajan Oil Fields, Assam, India.</title>
        <authorList>
            <person name="Pal S."/>
            <person name="Banerjee T.D."/>
            <person name="Roy A."/>
            <person name="Sar P."/>
            <person name="Kazy S.K."/>
        </authorList>
    </citation>
    <scope>NUCLEOTIDE SEQUENCE [LARGE SCALE GENOMIC DNA]</scope>
    <source>
        <strain evidence="1 2">DJ34</strain>
    </source>
</reference>
<evidence type="ECO:0000313" key="1">
    <source>
        <dbReference type="EMBL" id="KMV33938.1"/>
    </source>
</evidence>
<sequence length="143" mass="16398">MKLQQQIIDQLSVCPNSSFAQLAVAFHAENRYTLSSTLDRMYDAGEIARTLRSGNYVYSVVERIDLASQPAEALTEIQKLELQVNRLIQQGYYRRAGTLCLELIKKSKSDPQRESFAVLRRNCIQSANRPYEKQWYLAGEYVG</sequence>
<evidence type="ECO:0000313" key="2">
    <source>
        <dbReference type="Proteomes" id="UP000037315"/>
    </source>
</evidence>
<dbReference type="Proteomes" id="UP000037315">
    <property type="component" value="Unassembled WGS sequence"/>
</dbReference>
<accession>A0A0J8VKE4</accession>
<dbReference type="AlphaFoldDB" id="A0A0J8VKE4"/>
<dbReference type="PATRIC" id="fig|1656095.3.peg.828"/>
<name>A0A0J8VKE4_9ENTR</name>
<dbReference type="OrthoDB" id="9870889at2"/>
<comment type="caution">
    <text evidence="1">The sequence shown here is derived from an EMBL/GenBank/DDBJ whole genome shotgun (WGS) entry which is preliminary data.</text>
</comment>
<organism evidence="1 2">
    <name type="scientific">Franconibacter pulveris</name>
    <dbReference type="NCBI Taxonomy" id="435910"/>
    <lineage>
        <taxon>Bacteria</taxon>
        <taxon>Pseudomonadati</taxon>
        <taxon>Pseudomonadota</taxon>
        <taxon>Gammaproteobacteria</taxon>
        <taxon>Enterobacterales</taxon>
        <taxon>Enterobacteriaceae</taxon>
        <taxon>Franconibacter</taxon>
    </lineage>
</organism>
<gene>
    <name evidence="1" type="ORF">ACH50_14635</name>
</gene>